<reference evidence="4 5" key="1">
    <citation type="submission" date="2021-03" db="EMBL/GenBank/DDBJ databases">
        <authorList>
            <person name="D'Agostino P."/>
            <person name="Huntemann M."/>
            <person name="Clum A."/>
            <person name="Spunde A."/>
            <person name="Palaniappan K."/>
            <person name="Ritter S."/>
            <person name="Mikhailova N."/>
            <person name="Chen I.-M."/>
            <person name="Stamatis D."/>
            <person name="Reddy T."/>
            <person name="O'Malley R."/>
            <person name="Daum C."/>
            <person name="Shapiro N."/>
            <person name="Ivanova N."/>
            <person name="Kyrpides N."/>
            <person name="Woyke T."/>
        </authorList>
    </citation>
    <scope>NUCLEOTIDE SEQUENCE [LARGE SCALE GENOMIC DNA]</scope>
    <source>
        <strain evidence="4 5">WS4403</strain>
    </source>
</reference>
<dbReference type="Gene3D" id="3.40.1260.10">
    <property type="entry name" value="DsrEFH-like"/>
    <property type="match status" value="1"/>
</dbReference>
<name>A0ABS4P7H5_9GAMM</name>
<comment type="subcellular location">
    <subcellularLocation>
        <location evidence="3">Cytoplasm</location>
    </subcellularLocation>
</comment>
<dbReference type="Proteomes" id="UP001195624">
    <property type="component" value="Unassembled WGS sequence"/>
</dbReference>
<keyword evidence="5" id="KW-1185">Reference proteome</keyword>
<dbReference type="RefSeq" id="WP_017803036.1">
    <property type="nucleotide sequence ID" value="NZ_JAGGMQ010000001.1"/>
</dbReference>
<comment type="function">
    <text evidence="3">Part of a sulfur-relay system required for 2-thiolation of 5-methylaminomethyl-2-thiouridine (mnm(5)s(2)U) at tRNA wobble positions.</text>
</comment>
<proteinExistence type="inferred from homology"/>
<dbReference type="HAMAP" id="MF_01564">
    <property type="entry name" value="Thiourid_synth_B"/>
    <property type="match status" value="1"/>
</dbReference>
<dbReference type="NCBIfam" id="TIGR03011">
    <property type="entry name" value="sulf_tusB_dsrH"/>
    <property type="match status" value="1"/>
</dbReference>
<gene>
    <name evidence="3" type="primary">tusB</name>
    <name evidence="4" type="ORF">J2125_001793</name>
</gene>
<dbReference type="InterPro" id="IPR023526">
    <property type="entry name" value="Sulphur_relay_TusB"/>
</dbReference>
<dbReference type="SUPFAM" id="SSF75169">
    <property type="entry name" value="DsrEFH-like"/>
    <property type="match status" value="1"/>
</dbReference>
<dbReference type="InterPro" id="IPR007215">
    <property type="entry name" value="Sulphur_relay_TusB/DsrH"/>
</dbReference>
<evidence type="ECO:0000313" key="4">
    <source>
        <dbReference type="EMBL" id="MBP2168601.1"/>
    </source>
</evidence>
<dbReference type="EMBL" id="JAGGMQ010000001">
    <property type="protein sequence ID" value="MBP2168601.1"/>
    <property type="molecule type" value="Genomic_DNA"/>
</dbReference>
<comment type="caution">
    <text evidence="4">The sequence shown here is derived from an EMBL/GenBank/DDBJ whole genome shotgun (WGS) entry which is preliminary data.</text>
</comment>
<accession>A0ABS4P7H5</accession>
<evidence type="ECO:0000256" key="3">
    <source>
        <dbReference type="HAMAP-Rule" id="MF_01564"/>
    </source>
</evidence>
<evidence type="ECO:0000256" key="1">
    <source>
        <dbReference type="ARBA" id="ARBA00022490"/>
    </source>
</evidence>
<dbReference type="InterPro" id="IPR027396">
    <property type="entry name" value="DsrEFH-like"/>
</dbReference>
<reference evidence="5" key="2">
    <citation type="submission" date="2023-07" db="EMBL/GenBank/DDBJ databases">
        <title>Genome mining of underrepresented organisms for secondary metabolites.</title>
        <authorList>
            <person name="D'Agostino P.M."/>
        </authorList>
    </citation>
    <scope>NUCLEOTIDE SEQUENCE [LARGE SCALE GENOMIC DNA]</scope>
    <source>
        <strain evidence="5">WS4403</strain>
    </source>
</reference>
<dbReference type="Pfam" id="PF04077">
    <property type="entry name" value="DsrH"/>
    <property type="match status" value="1"/>
</dbReference>
<sequence length="95" mass="10315">MLHTLMNSPFQCDFALLLRMLKSGDELLLLQDGVLAALAGSQALTALLTAPVTIYILQEDVDARGLSAQISAKVTPVSYTEFVALAVKHPQQMTW</sequence>
<dbReference type="PANTHER" id="PTHR37526">
    <property type="entry name" value="PROTEIN TUSB"/>
    <property type="match status" value="1"/>
</dbReference>
<dbReference type="NCBIfam" id="NF010035">
    <property type="entry name" value="PRK13510.1"/>
    <property type="match status" value="1"/>
</dbReference>
<evidence type="ECO:0000313" key="5">
    <source>
        <dbReference type="Proteomes" id="UP001195624"/>
    </source>
</evidence>
<keyword evidence="2 3" id="KW-0819">tRNA processing</keyword>
<dbReference type="PANTHER" id="PTHR37526:SF1">
    <property type="entry name" value="PROTEIN TUSB"/>
    <property type="match status" value="1"/>
</dbReference>
<protein>
    <recommendedName>
        <fullName evidence="3">Protein TusB</fullName>
    </recommendedName>
    <alternativeName>
        <fullName evidence="3">tRNA 2-thiouridine synthesizing protein B</fullName>
    </alternativeName>
</protein>
<keyword evidence="1 3" id="KW-0963">Cytoplasm</keyword>
<organism evidence="4 5">
    <name type="scientific">Winslowiella toletana</name>
    <dbReference type="NCBI Taxonomy" id="92490"/>
    <lineage>
        <taxon>Bacteria</taxon>
        <taxon>Pseudomonadati</taxon>
        <taxon>Pseudomonadota</taxon>
        <taxon>Gammaproteobacteria</taxon>
        <taxon>Enterobacterales</taxon>
        <taxon>Erwiniaceae</taxon>
        <taxon>Winslowiella</taxon>
    </lineage>
</organism>
<comment type="subunit">
    <text evidence="3">Heterohexamer, formed by a dimer of trimers. The hexameric TusBCD complex contains 2 copies each of TusB, TusC and TusD. The TusBCD complex interacts with TusE.</text>
</comment>
<comment type="similarity">
    <text evidence="3">Belongs to the DsrH/TusB family.</text>
</comment>
<evidence type="ECO:0000256" key="2">
    <source>
        <dbReference type="ARBA" id="ARBA00022694"/>
    </source>
</evidence>